<protein>
    <submittedName>
        <fullName evidence="1">Uncharacterized protein</fullName>
    </submittedName>
</protein>
<dbReference type="AlphaFoldDB" id="A0A5J4WPQ7"/>
<proteinExistence type="predicted"/>
<comment type="caution">
    <text evidence="1">The sequence shown here is derived from an EMBL/GenBank/DDBJ whole genome shotgun (WGS) entry which is preliminary data.</text>
</comment>
<sequence>MIGRLNILRTQFDRESLYLVLIVSAKTRAVKTQRQTGIMVSPLDALKELCQLNRKIADNKKQQKQDPIPQATIVRDDSFQGGGTTLELDSVEVLIAQGTRLSYRDILNKQQERTAGHSLRNICFRNSFQIEADNQSSNQIRLLYSSIRFKQAESNRHCCTSSEGYLPHLPTFKYENITITYRRKDKHNSKCSQQIVQVRRLSPSPIISGSNKNDLKHPTNSRSNCIINNKTITSVYISEFKGQTTLMNRRILQYMVVRNINRTPLIQIAFKCDFISQQ</sequence>
<gene>
    <name evidence="1" type="ORF">EZS28_008111</name>
</gene>
<organism evidence="1 2">
    <name type="scientific">Streblomastix strix</name>
    <dbReference type="NCBI Taxonomy" id="222440"/>
    <lineage>
        <taxon>Eukaryota</taxon>
        <taxon>Metamonada</taxon>
        <taxon>Preaxostyla</taxon>
        <taxon>Oxymonadida</taxon>
        <taxon>Streblomastigidae</taxon>
        <taxon>Streblomastix</taxon>
    </lineage>
</organism>
<accession>A0A5J4WPQ7</accession>
<evidence type="ECO:0000313" key="2">
    <source>
        <dbReference type="Proteomes" id="UP000324800"/>
    </source>
</evidence>
<dbReference type="Proteomes" id="UP000324800">
    <property type="component" value="Unassembled WGS sequence"/>
</dbReference>
<evidence type="ECO:0000313" key="1">
    <source>
        <dbReference type="EMBL" id="KAA6396365.1"/>
    </source>
</evidence>
<dbReference type="EMBL" id="SNRW01001444">
    <property type="protein sequence ID" value="KAA6396365.1"/>
    <property type="molecule type" value="Genomic_DNA"/>
</dbReference>
<name>A0A5J4WPQ7_9EUKA</name>
<reference evidence="1 2" key="1">
    <citation type="submission" date="2019-03" db="EMBL/GenBank/DDBJ databases">
        <title>Single cell metagenomics reveals metabolic interactions within the superorganism composed of flagellate Streblomastix strix and complex community of Bacteroidetes bacteria on its surface.</title>
        <authorList>
            <person name="Treitli S.C."/>
            <person name="Kolisko M."/>
            <person name="Husnik F."/>
            <person name="Keeling P."/>
            <person name="Hampl V."/>
        </authorList>
    </citation>
    <scope>NUCLEOTIDE SEQUENCE [LARGE SCALE GENOMIC DNA]</scope>
    <source>
        <strain evidence="1">ST1C</strain>
    </source>
</reference>